<evidence type="ECO:0000313" key="4">
    <source>
        <dbReference type="Proteomes" id="UP000321947"/>
    </source>
</evidence>
<reference evidence="3 4" key="1">
    <citation type="submission" date="2019-08" db="EMBL/GenBank/DDBJ databases">
        <title>Draft genome sequences of two oriental melons (Cucumis melo L. var makuwa).</title>
        <authorList>
            <person name="Kwon S.-Y."/>
        </authorList>
    </citation>
    <scope>NUCLEOTIDE SEQUENCE [LARGE SCALE GENOMIC DNA]</scope>
    <source>
        <strain evidence="4">cv. Chang Bougi</strain>
        <strain evidence="3">cv. SW 3</strain>
        <tissue evidence="1">Leaf</tissue>
    </source>
</reference>
<dbReference type="OrthoDB" id="5554229at2759"/>
<accession>A0A5A7T9P1</accession>
<evidence type="ECO:0000313" key="2">
    <source>
        <dbReference type="EMBL" id="TYJ97048.1"/>
    </source>
</evidence>
<proteinExistence type="predicted"/>
<evidence type="ECO:0000313" key="3">
    <source>
        <dbReference type="Proteomes" id="UP000321393"/>
    </source>
</evidence>
<organism evidence="1 3">
    <name type="scientific">Cucumis melo var. makuwa</name>
    <name type="common">Oriental melon</name>
    <dbReference type="NCBI Taxonomy" id="1194695"/>
    <lineage>
        <taxon>Eukaryota</taxon>
        <taxon>Viridiplantae</taxon>
        <taxon>Streptophyta</taxon>
        <taxon>Embryophyta</taxon>
        <taxon>Tracheophyta</taxon>
        <taxon>Spermatophyta</taxon>
        <taxon>Magnoliopsida</taxon>
        <taxon>eudicotyledons</taxon>
        <taxon>Gunneridae</taxon>
        <taxon>Pentapetalae</taxon>
        <taxon>rosids</taxon>
        <taxon>fabids</taxon>
        <taxon>Cucurbitales</taxon>
        <taxon>Cucurbitaceae</taxon>
        <taxon>Benincaseae</taxon>
        <taxon>Cucumis</taxon>
    </lineage>
</organism>
<name>A0A5A7T9P1_CUCMM</name>
<dbReference type="InterPro" id="IPR016197">
    <property type="entry name" value="Chromo-like_dom_sf"/>
</dbReference>
<dbReference type="AlphaFoldDB" id="A0A5A7T9P1"/>
<dbReference type="Proteomes" id="UP000321393">
    <property type="component" value="Unassembled WGS sequence"/>
</dbReference>
<evidence type="ECO:0000313" key="1">
    <source>
        <dbReference type="EMBL" id="KAA0038347.1"/>
    </source>
</evidence>
<dbReference type="EMBL" id="SSTE01018746">
    <property type="protein sequence ID" value="KAA0038347.1"/>
    <property type="molecule type" value="Genomic_DNA"/>
</dbReference>
<dbReference type="Proteomes" id="UP000321947">
    <property type="component" value="Unassembled WGS sequence"/>
</dbReference>
<comment type="caution">
    <text evidence="1">The sequence shown here is derived from an EMBL/GenBank/DDBJ whole genome shotgun (WGS) entry which is preliminary data.</text>
</comment>
<sequence>MNGSSSKSRKGSLSTGASIHPVFHVLQLKKALGPRKMVEPVLPPLFKRFEWVTEHEEVHGYRKNPVSGEWEVSIAWKSLAAHDATWKIVEIFAGSFLCFTLRPRWI</sequence>
<gene>
    <name evidence="2" type="ORF">E5676_scaffold506G001140</name>
    <name evidence="1" type="ORF">E6C27_scaffold270G002230</name>
</gene>
<dbReference type="SUPFAM" id="SSF54160">
    <property type="entry name" value="Chromo domain-like"/>
    <property type="match status" value="1"/>
</dbReference>
<protein>
    <submittedName>
        <fullName evidence="1">Soluble inorganic pyrophosphatase 1</fullName>
    </submittedName>
</protein>
<dbReference type="EMBL" id="SSTD01019069">
    <property type="protein sequence ID" value="TYJ97048.1"/>
    <property type="molecule type" value="Genomic_DNA"/>
</dbReference>